<dbReference type="Gene3D" id="3.30.930.10">
    <property type="entry name" value="Bira Bifunctional Protein, Domain 2"/>
    <property type="match status" value="1"/>
</dbReference>
<dbReference type="SUPFAM" id="SSF55681">
    <property type="entry name" value="Class II aaRS and biotin synthetases"/>
    <property type="match status" value="1"/>
</dbReference>
<dbReference type="AlphaFoldDB" id="X1LS03"/>
<dbReference type="InterPro" id="IPR045864">
    <property type="entry name" value="aa-tRNA-synth_II/BPL/LPL"/>
</dbReference>
<comment type="caution">
    <text evidence="2">The sequence shown here is derived from an EMBL/GenBank/DDBJ whole genome shotgun (WGS) entry which is preliminary data.</text>
</comment>
<accession>X1LS03</accession>
<dbReference type="InterPro" id="IPR050062">
    <property type="entry name" value="Pro-tRNA_synthetase"/>
</dbReference>
<protein>
    <recommendedName>
        <fullName evidence="1">Aminoacyl-transfer RNA synthetases class-II family profile domain-containing protein</fullName>
    </recommendedName>
</protein>
<reference evidence="2" key="1">
    <citation type="journal article" date="2014" name="Front. Microbiol.">
        <title>High frequency of phylogenetically diverse reductive dehalogenase-homologous genes in deep subseafloor sedimentary metagenomes.</title>
        <authorList>
            <person name="Kawai M."/>
            <person name="Futagami T."/>
            <person name="Toyoda A."/>
            <person name="Takaki Y."/>
            <person name="Nishi S."/>
            <person name="Hori S."/>
            <person name="Arai W."/>
            <person name="Tsubouchi T."/>
            <person name="Morono Y."/>
            <person name="Uchiyama I."/>
            <person name="Ito T."/>
            <person name="Fujiyama A."/>
            <person name="Inagaki F."/>
            <person name="Takami H."/>
        </authorList>
    </citation>
    <scope>NUCLEOTIDE SEQUENCE</scope>
    <source>
        <strain evidence="2">Expedition CK06-06</strain>
    </source>
</reference>
<dbReference type="GO" id="GO:0005829">
    <property type="term" value="C:cytosol"/>
    <property type="evidence" value="ECO:0007669"/>
    <property type="project" value="TreeGrafter"/>
</dbReference>
<sequence>MRFCKLFGKTLREAPAEAESASHQLLLRAGMIAQVAAGIYSYLPSGWRVLRKIENIIREEMDNAGGQELMLPVLQPFELWQQSGRYVSFGQTMFTLTDRKEHKLAL</sequence>
<feature type="non-terminal residue" evidence="2">
    <location>
        <position position="106"/>
    </location>
</feature>
<dbReference type="GO" id="GO:0004827">
    <property type="term" value="F:proline-tRNA ligase activity"/>
    <property type="evidence" value="ECO:0007669"/>
    <property type="project" value="TreeGrafter"/>
</dbReference>
<dbReference type="PROSITE" id="PS50862">
    <property type="entry name" value="AA_TRNA_LIGASE_II"/>
    <property type="match status" value="1"/>
</dbReference>
<name>X1LS03_9ZZZZ</name>
<dbReference type="EMBL" id="BARV01003551">
    <property type="protein sequence ID" value="GAI08576.1"/>
    <property type="molecule type" value="Genomic_DNA"/>
</dbReference>
<proteinExistence type="predicted"/>
<evidence type="ECO:0000313" key="2">
    <source>
        <dbReference type="EMBL" id="GAI08576.1"/>
    </source>
</evidence>
<evidence type="ECO:0000259" key="1">
    <source>
        <dbReference type="PROSITE" id="PS50862"/>
    </source>
</evidence>
<dbReference type="PANTHER" id="PTHR42753:SF2">
    <property type="entry name" value="PROLINE--TRNA LIGASE"/>
    <property type="match status" value="1"/>
</dbReference>
<dbReference type="GO" id="GO:0006433">
    <property type="term" value="P:prolyl-tRNA aminoacylation"/>
    <property type="evidence" value="ECO:0007669"/>
    <property type="project" value="TreeGrafter"/>
</dbReference>
<dbReference type="InterPro" id="IPR006195">
    <property type="entry name" value="aa-tRNA-synth_II"/>
</dbReference>
<feature type="domain" description="Aminoacyl-transfer RNA synthetases class-II family profile" evidence="1">
    <location>
        <begin position="34"/>
        <end position="106"/>
    </location>
</feature>
<dbReference type="PANTHER" id="PTHR42753">
    <property type="entry name" value="MITOCHONDRIAL RIBOSOME PROTEIN L39/PROLYL-TRNA LIGASE FAMILY MEMBER"/>
    <property type="match status" value="1"/>
</dbReference>
<gene>
    <name evidence="2" type="ORF">S06H3_08422</name>
</gene>
<organism evidence="2">
    <name type="scientific">marine sediment metagenome</name>
    <dbReference type="NCBI Taxonomy" id="412755"/>
    <lineage>
        <taxon>unclassified sequences</taxon>
        <taxon>metagenomes</taxon>
        <taxon>ecological metagenomes</taxon>
    </lineage>
</organism>